<dbReference type="PANTHER" id="PTHR13604">
    <property type="entry name" value="DC12-RELATED"/>
    <property type="match status" value="1"/>
</dbReference>
<dbReference type="Gene3D" id="3.90.1680.10">
    <property type="entry name" value="SOS response associated peptidase-like"/>
    <property type="match status" value="1"/>
</dbReference>
<evidence type="ECO:0000313" key="9">
    <source>
        <dbReference type="EMBL" id="GFR37913.1"/>
    </source>
</evidence>
<dbReference type="InterPro" id="IPR003738">
    <property type="entry name" value="SRAP"/>
</dbReference>
<name>A0A916VFI3_9BACL</name>
<dbReference type="Proteomes" id="UP000654993">
    <property type="component" value="Unassembled WGS sequence"/>
</dbReference>
<reference evidence="9" key="1">
    <citation type="submission" date="2020-08" db="EMBL/GenBank/DDBJ databases">
        <authorList>
            <person name="Uke A."/>
            <person name="Chhe C."/>
            <person name="Baramee S."/>
            <person name="Kosugi A."/>
        </authorList>
    </citation>
    <scope>NUCLEOTIDE SEQUENCE</scope>
    <source>
        <strain evidence="9">DA-C8</strain>
    </source>
</reference>
<dbReference type="AlphaFoldDB" id="A0A916VFI3"/>
<gene>
    <name evidence="9" type="primary">yoqW</name>
    <name evidence="9" type="ORF">PRECH8_12090</name>
</gene>
<dbReference type="RefSeq" id="WP_200966178.1">
    <property type="nucleotide sequence ID" value="NZ_BMAQ01000008.1"/>
</dbReference>
<organism evidence="9 10">
    <name type="scientific">Insulibacter thermoxylanivorax</name>
    <dbReference type="NCBI Taxonomy" id="2749268"/>
    <lineage>
        <taxon>Bacteria</taxon>
        <taxon>Bacillati</taxon>
        <taxon>Bacillota</taxon>
        <taxon>Bacilli</taxon>
        <taxon>Bacillales</taxon>
        <taxon>Paenibacillaceae</taxon>
        <taxon>Insulibacter</taxon>
    </lineage>
</organism>
<keyword evidence="4 8" id="KW-0378">Hydrolase</keyword>
<evidence type="ECO:0000256" key="5">
    <source>
        <dbReference type="ARBA" id="ARBA00023124"/>
    </source>
</evidence>
<accession>A0A916VFI3</accession>
<dbReference type="InterPro" id="IPR036590">
    <property type="entry name" value="SRAP-like"/>
</dbReference>
<keyword evidence="7" id="KW-0456">Lyase</keyword>
<sequence>MCGRFTLTVSEEEWVNFFYVQSVNLRFEPRYNIAPGQQIAAIIADDEGRRRAGPLRWGLVPSWAVDEKIGYKMINARAETIHEKRSFREPLVRKRCLIPADGFYEWKKTPDGKQPLRIMLKSRPLFAMAGIYDTWTSPDGKVLHTCSIITTAPNEFMAEIHDRMPVILPREAESAWLDRDLQSIPELLSLLKSYPAEDMQAYPVHPQVGNVANDTPACIEEYKVPDNDAGGDGEQLTLF</sequence>
<keyword evidence="3" id="KW-0227">DNA damage</keyword>
<dbReference type="EMBL" id="BMAQ01000008">
    <property type="protein sequence ID" value="GFR37913.1"/>
    <property type="molecule type" value="Genomic_DNA"/>
</dbReference>
<comment type="similarity">
    <text evidence="1 8">Belongs to the SOS response-associated peptidase family.</text>
</comment>
<dbReference type="PANTHER" id="PTHR13604:SF0">
    <property type="entry name" value="ABASIC SITE PROCESSING PROTEIN HMCES"/>
    <property type="match status" value="1"/>
</dbReference>
<evidence type="ECO:0000313" key="10">
    <source>
        <dbReference type="Proteomes" id="UP000654993"/>
    </source>
</evidence>
<dbReference type="Pfam" id="PF02586">
    <property type="entry name" value="SRAP"/>
    <property type="match status" value="1"/>
</dbReference>
<dbReference type="EC" id="3.4.-.-" evidence="8"/>
<protein>
    <recommendedName>
        <fullName evidence="8">Abasic site processing protein</fullName>
        <ecNumber evidence="8">3.4.-.-</ecNumber>
    </recommendedName>
</protein>
<dbReference type="SUPFAM" id="SSF143081">
    <property type="entry name" value="BB1717-like"/>
    <property type="match status" value="1"/>
</dbReference>
<evidence type="ECO:0000256" key="1">
    <source>
        <dbReference type="ARBA" id="ARBA00008136"/>
    </source>
</evidence>
<dbReference type="GO" id="GO:0016829">
    <property type="term" value="F:lyase activity"/>
    <property type="evidence" value="ECO:0007669"/>
    <property type="project" value="UniProtKB-KW"/>
</dbReference>
<reference evidence="9" key="2">
    <citation type="journal article" date="2021" name="Data Brief">
        <title>Draft genome sequence data of the facultative, thermophilic, xylanolytic bacterium Paenibacillus sp. strain DA-C8.</title>
        <authorList>
            <person name="Chhe C."/>
            <person name="Uke A."/>
            <person name="Baramee S."/>
            <person name="Ungkulpasvich U."/>
            <person name="Tachaapaikoon C."/>
            <person name="Pason P."/>
            <person name="Waeonukul R."/>
            <person name="Ratanakhanokchai K."/>
            <person name="Kosugi A."/>
        </authorList>
    </citation>
    <scope>NUCLEOTIDE SEQUENCE</scope>
    <source>
        <strain evidence="9">DA-C8</strain>
    </source>
</reference>
<evidence type="ECO:0000256" key="6">
    <source>
        <dbReference type="ARBA" id="ARBA00023125"/>
    </source>
</evidence>
<proteinExistence type="inferred from homology"/>
<evidence type="ECO:0000256" key="8">
    <source>
        <dbReference type="RuleBase" id="RU364100"/>
    </source>
</evidence>
<evidence type="ECO:0000256" key="2">
    <source>
        <dbReference type="ARBA" id="ARBA00022670"/>
    </source>
</evidence>
<keyword evidence="5" id="KW-0190">Covalent protein-DNA linkage</keyword>
<comment type="caution">
    <text evidence="9">The sequence shown here is derived from an EMBL/GenBank/DDBJ whole genome shotgun (WGS) entry which is preliminary data.</text>
</comment>
<keyword evidence="6" id="KW-0238">DNA-binding</keyword>
<dbReference type="GO" id="GO:0008233">
    <property type="term" value="F:peptidase activity"/>
    <property type="evidence" value="ECO:0007669"/>
    <property type="project" value="UniProtKB-KW"/>
</dbReference>
<keyword evidence="10" id="KW-1185">Reference proteome</keyword>
<dbReference type="GO" id="GO:0006508">
    <property type="term" value="P:proteolysis"/>
    <property type="evidence" value="ECO:0007669"/>
    <property type="project" value="UniProtKB-KW"/>
</dbReference>
<dbReference type="GO" id="GO:0106300">
    <property type="term" value="P:protein-DNA covalent cross-linking repair"/>
    <property type="evidence" value="ECO:0007669"/>
    <property type="project" value="InterPro"/>
</dbReference>
<dbReference type="GO" id="GO:0003697">
    <property type="term" value="F:single-stranded DNA binding"/>
    <property type="evidence" value="ECO:0007669"/>
    <property type="project" value="InterPro"/>
</dbReference>
<evidence type="ECO:0000256" key="7">
    <source>
        <dbReference type="ARBA" id="ARBA00023239"/>
    </source>
</evidence>
<evidence type="ECO:0000256" key="4">
    <source>
        <dbReference type="ARBA" id="ARBA00022801"/>
    </source>
</evidence>
<evidence type="ECO:0000256" key="3">
    <source>
        <dbReference type="ARBA" id="ARBA00022763"/>
    </source>
</evidence>
<keyword evidence="2 8" id="KW-0645">Protease</keyword>